<dbReference type="GO" id="GO:0008961">
    <property type="term" value="F:phosphatidylglycerol-prolipoprotein diacylglyceryl transferase activity"/>
    <property type="evidence" value="ECO:0007669"/>
    <property type="project" value="UniProtKB-UniRule"/>
</dbReference>
<dbReference type="PROSITE" id="PS01311">
    <property type="entry name" value="LGT"/>
    <property type="match status" value="1"/>
</dbReference>
<evidence type="ECO:0000256" key="3">
    <source>
        <dbReference type="ARBA" id="ARBA00022679"/>
    </source>
</evidence>
<dbReference type="GO" id="GO:0042158">
    <property type="term" value="P:lipoprotein biosynthetic process"/>
    <property type="evidence" value="ECO:0007669"/>
    <property type="project" value="UniProtKB-UniRule"/>
</dbReference>
<evidence type="ECO:0000256" key="6">
    <source>
        <dbReference type="ARBA" id="ARBA00023136"/>
    </source>
</evidence>
<dbReference type="Proteomes" id="UP000032748">
    <property type="component" value="Chromosome"/>
</dbReference>
<dbReference type="PANTHER" id="PTHR30589">
    <property type="entry name" value="PROLIPOPROTEIN DIACYLGLYCERYL TRANSFERASE"/>
    <property type="match status" value="1"/>
</dbReference>
<protein>
    <recommendedName>
        <fullName evidence="7">Phosphatidylglycerol--prolipoprotein diacylglyceryl transferase</fullName>
        <ecNumber evidence="7">2.5.1.145</ecNumber>
    </recommendedName>
</protein>
<sequence length="273" mass="30681">MLPYPQIDPVALAIGPLKIHWYGLMYLIGIGGAWLLASRRLNRFDPTWTKEKLSDMVFWMSMGVIVGGRLGYVLFYDLSAYLANPMLIFEVWKGGMSFHGGFIGVMLAALWFGKRNNKSFFQLMDFVAPMVPIGLGAGRIGNFINAELWGKPTDLPWAMVFPPFSDPAQLARHPSQLYQFALEGVALFLILWLYSRKPRPTMAVSGMFALFYGIFRFIVEFVRVPDAQLGYLAWNWLTMGQVLCVPMIVGGLFLIWLAYHRAPAAPAAKDAAL</sequence>
<feature type="transmembrane region" description="Helical" evidence="7">
    <location>
        <begin position="239"/>
        <end position="259"/>
    </location>
</feature>
<keyword evidence="4 7" id="KW-0812">Transmembrane</keyword>
<feature type="transmembrane region" description="Helical" evidence="7">
    <location>
        <begin position="96"/>
        <end position="113"/>
    </location>
</feature>
<dbReference type="AlphaFoldDB" id="A0A0D5XSW5"/>
<comment type="similarity">
    <text evidence="1 7">Belongs to the Lgt family.</text>
</comment>
<keyword evidence="5 7" id="KW-1133">Transmembrane helix</keyword>
<comment type="subcellular location">
    <subcellularLocation>
        <location evidence="7">Cell membrane</location>
        <topology evidence="7">Multi-pass membrane protein</topology>
    </subcellularLocation>
</comment>
<feature type="transmembrane region" description="Helical" evidence="7">
    <location>
        <begin position="177"/>
        <end position="194"/>
    </location>
</feature>
<accession>A0A0D5XSW5</accession>
<feature type="transmembrane region" description="Helical" evidence="7">
    <location>
        <begin position="120"/>
        <end position="140"/>
    </location>
</feature>
<evidence type="ECO:0000256" key="2">
    <source>
        <dbReference type="ARBA" id="ARBA00022475"/>
    </source>
</evidence>
<keyword evidence="8" id="KW-0449">Lipoprotein</keyword>
<dbReference type="Pfam" id="PF01790">
    <property type="entry name" value="LGT"/>
    <property type="match status" value="1"/>
</dbReference>
<proteinExistence type="inferred from homology"/>
<dbReference type="OrthoDB" id="871140at2"/>
<comment type="catalytic activity">
    <reaction evidence="7">
        <text>L-cysteinyl-[prolipoprotein] + a 1,2-diacyl-sn-glycero-3-phospho-(1'-sn-glycerol) = an S-1,2-diacyl-sn-glyceryl-L-cysteinyl-[prolipoprotein] + sn-glycerol 1-phosphate + H(+)</text>
        <dbReference type="Rhea" id="RHEA:56712"/>
        <dbReference type="Rhea" id="RHEA-COMP:14679"/>
        <dbReference type="Rhea" id="RHEA-COMP:14680"/>
        <dbReference type="ChEBI" id="CHEBI:15378"/>
        <dbReference type="ChEBI" id="CHEBI:29950"/>
        <dbReference type="ChEBI" id="CHEBI:57685"/>
        <dbReference type="ChEBI" id="CHEBI:64716"/>
        <dbReference type="ChEBI" id="CHEBI:140658"/>
        <dbReference type="EC" id="2.5.1.145"/>
    </reaction>
</comment>
<gene>
    <name evidence="7" type="primary">lgt</name>
    <name evidence="8" type="ORF">PCL1606_03190</name>
</gene>
<evidence type="ECO:0000256" key="4">
    <source>
        <dbReference type="ARBA" id="ARBA00022692"/>
    </source>
</evidence>
<feature type="transmembrane region" description="Helical" evidence="7">
    <location>
        <begin position="57"/>
        <end position="76"/>
    </location>
</feature>
<keyword evidence="6 7" id="KW-0472">Membrane</keyword>
<dbReference type="EMBL" id="CP011110">
    <property type="protein sequence ID" value="AKA21774.1"/>
    <property type="molecule type" value="Genomic_DNA"/>
</dbReference>
<comment type="function">
    <text evidence="7">Catalyzes the transfer of the diacylglyceryl group from phosphatidylglycerol to the sulfhydryl group of the N-terminal cysteine of a prolipoprotein, the first step in the formation of mature lipoproteins.</text>
</comment>
<evidence type="ECO:0000256" key="5">
    <source>
        <dbReference type="ARBA" id="ARBA00022989"/>
    </source>
</evidence>
<keyword evidence="2 7" id="KW-1003">Cell membrane</keyword>
<dbReference type="KEGG" id="pcz:PCL1606_03190"/>
<dbReference type="PANTHER" id="PTHR30589:SF0">
    <property type="entry name" value="PHOSPHATIDYLGLYCEROL--PROLIPOPROTEIN DIACYLGLYCERYL TRANSFERASE"/>
    <property type="match status" value="1"/>
</dbReference>
<dbReference type="HAMAP" id="MF_01147">
    <property type="entry name" value="Lgt"/>
    <property type="match status" value="1"/>
</dbReference>
<dbReference type="EC" id="2.5.1.145" evidence="7"/>
<dbReference type="InterPro" id="IPR001640">
    <property type="entry name" value="Lgt"/>
</dbReference>
<feature type="transmembrane region" description="Helical" evidence="7">
    <location>
        <begin position="20"/>
        <end position="37"/>
    </location>
</feature>
<organism evidence="8 9">
    <name type="scientific">Pseudomonas chlororaphis</name>
    <dbReference type="NCBI Taxonomy" id="587753"/>
    <lineage>
        <taxon>Bacteria</taxon>
        <taxon>Pseudomonadati</taxon>
        <taxon>Pseudomonadota</taxon>
        <taxon>Gammaproteobacteria</taxon>
        <taxon>Pseudomonadales</taxon>
        <taxon>Pseudomonadaceae</taxon>
        <taxon>Pseudomonas</taxon>
    </lineage>
</organism>
<dbReference type="GO" id="GO:0005886">
    <property type="term" value="C:plasma membrane"/>
    <property type="evidence" value="ECO:0007669"/>
    <property type="project" value="UniProtKB-SubCell"/>
</dbReference>
<name>A0A0D5XSW5_9PSED</name>
<dbReference type="NCBIfam" id="TIGR00544">
    <property type="entry name" value="lgt"/>
    <property type="match status" value="1"/>
</dbReference>
<dbReference type="UniPathway" id="UPA00664"/>
<dbReference type="PATRIC" id="fig|587753.10.peg.318"/>
<feature type="transmembrane region" description="Helical" evidence="7">
    <location>
        <begin position="201"/>
        <end position="219"/>
    </location>
</feature>
<evidence type="ECO:0000256" key="7">
    <source>
        <dbReference type="HAMAP-Rule" id="MF_01147"/>
    </source>
</evidence>
<evidence type="ECO:0000313" key="9">
    <source>
        <dbReference type="Proteomes" id="UP000032748"/>
    </source>
</evidence>
<dbReference type="RefSeq" id="WP_045880707.1">
    <property type="nucleotide sequence ID" value="NZ_CP011110.1"/>
</dbReference>
<feature type="binding site" evidence="7">
    <location>
        <position position="139"/>
    </location>
    <ligand>
        <name>a 1,2-diacyl-sn-glycero-3-phospho-(1'-sn-glycerol)</name>
        <dbReference type="ChEBI" id="CHEBI:64716"/>
    </ligand>
</feature>
<evidence type="ECO:0000313" key="8">
    <source>
        <dbReference type="EMBL" id="AKA21774.1"/>
    </source>
</evidence>
<comment type="pathway">
    <text evidence="7">Protein modification; lipoprotein biosynthesis (diacylglyceryl transfer).</text>
</comment>
<reference evidence="8 9" key="1">
    <citation type="journal article" date="2015" name="Mol. Plant Microbe Interact.">
        <title>Comparative Genomic Analysis of Pseudomonas chlororaphis PCL1606 Reveals New Insight into Antifungal Compounds Involved in Biocontrol.</title>
        <authorList>
            <person name="Calderon C.E."/>
            <person name="Ramos C."/>
            <person name="de Vicente A."/>
            <person name="Cazorla F.M."/>
        </authorList>
    </citation>
    <scope>NUCLEOTIDE SEQUENCE [LARGE SCALE GENOMIC DNA]</scope>
    <source>
        <strain evidence="8 9">PCL1606</strain>
    </source>
</reference>
<evidence type="ECO:0000256" key="1">
    <source>
        <dbReference type="ARBA" id="ARBA00007150"/>
    </source>
</evidence>
<keyword evidence="3 7" id="KW-0808">Transferase</keyword>